<comment type="similarity">
    <text evidence="2">Belongs to the RbfA family.</text>
</comment>
<evidence type="ECO:0000256" key="2">
    <source>
        <dbReference type="HAMAP-Rule" id="MF_00003"/>
    </source>
</evidence>
<gene>
    <name evidence="2 4" type="primary">rbfA</name>
    <name evidence="4" type="ORF">GCM10023144_14470</name>
</gene>
<dbReference type="Pfam" id="PF02033">
    <property type="entry name" value="RBFA"/>
    <property type="match status" value="1"/>
</dbReference>
<protein>
    <recommendedName>
        <fullName evidence="2">Ribosome-binding factor A</fullName>
    </recommendedName>
</protein>
<evidence type="ECO:0000256" key="3">
    <source>
        <dbReference type="SAM" id="MobiDB-lite"/>
    </source>
</evidence>
<evidence type="ECO:0000313" key="5">
    <source>
        <dbReference type="Proteomes" id="UP001501671"/>
    </source>
</evidence>
<dbReference type="PANTHER" id="PTHR33515:SF1">
    <property type="entry name" value="RIBOSOME-BINDING FACTOR A, CHLOROPLASTIC-RELATED"/>
    <property type="match status" value="1"/>
</dbReference>
<comment type="subunit">
    <text evidence="2">Monomer. Binds 30S ribosomal subunits, but not 50S ribosomal subunits or 70S ribosomes.</text>
</comment>
<dbReference type="EMBL" id="BAABFO010000005">
    <property type="protein sequence ID" value="GAA4328553.1"/>
    <property type="molecule type" value="Genomic_DNA"/>
</dbReference>
<keyword evidence="5" id="KW-1185">Reference proteome</keyword>
<evidence type="ECO:0000313" key="4">
    <source>
        <dbReference type="EMBL" id="GAA4328553.1"/>
    </source>
</evidence>
<evidence type="ECO:0000256" key="1">
    <source>
        <dbReference type="ARBA" id="ARBA00022517"/>
    </source>
</evidence>
<keyword evidence="2" id="KW-0963">Cytoplasm</keyword>
<dbReference type="PANTHER" id="PTHR33515">
    <property type="entry name" value="RIBOSOME-BINDING FACTOR A, CHLOROPLASTIC-RELATED"/>
    <property type="match status" value="1"/>
</dbReference>
<name>A0ABP8GQI9_9BURK</name>
<dbReference type="RefSeq" id="WP_345247802.1">
    <property type="nucleotide sequence ID" value="NZ_BAABFO010000005.1"/>
</dbReference>
<comment type="caution">
    <text evidence="4">The sequence shown here is derived from an EMBL/GenBank/DDBJ whole genome shotgun (WGS) entry which is preliminary data.</text>
</comment>
<dbReference type="NCBIfam" id="TIGR00082">
    <property type="entry name" value="rbfA"/>
    <property type="match status" value="1"/>
</dbReference>
<proteinExistence type="inferred from homology"/>
<comment type="function">
    <text evidence="2">One of several proteins that assist in the late maturation steps of the functional core of the 30S ribosomal subunit. Associates with free 30S ribosomal subunits (but not with 30S subunits that are part of 70S ribosomes or polysomes). Required for efficient processing of 16S rRNA. May interact with the 5'-terminal helix region of 16S rRNA.</text>
</comment>
<feature type="region of interest" description="Disordered" evidence="3">
    <location>
        <begin position="120"/>
        <end position="156"/>
    </location>
</feature>
<organism evidence="4 5">
    <name type="scientific">Pigmentiphaga soli</name>
    <dbReference type="NCBI Taxonomy" id="1007095"/>
    <lineage>
        <taxon>Bacteria</taxon>
        <taxon>Pseudomonadati</taxon>
        <taxon>Pseudomonadota</taxon>
        <taxon>Betaproteobacteria</taxon>
        <taxon>Burkholderiales</taxon>
        <taxon>Alcaligenaceae</taxon>
        <taxon>Pigmentiphaga</taxon>
    </lineage>
</organism>
<comment type="subcellular location">
    <subcellularLocation>
        <location evidence="2">Cytoplasm</location>
    </subcellularLocation>
</comment>
<dbReference type="SUPFAM" id="SSF89919">
    <property type="entry name" value="Ribosome-binding factor A, RbfA"/>
    <property type="match status" value="1"/>
</dbReference>
<dbReference type="InterPro" id="IPR023799">
    <property type="entry name" value="RbfA_dom_sf"/>
</dbReference>
<dbReference type="Proteomes" id="UP001501671">
    <property type="component" value="Unassembled WGS sequence"/>
</dbReference>
<accession>A0ABP8GQI9</accession>
<dbReference type="InterPro" id="IPR015946">
    <property type="entry name" value="KH_dom-like_a/b"/>
</dbReference>
<dbReference type="Gene3D" id="3.30.300.20">
    <property type="match status" value="1"/>
</dbReference>
<sequence>MNRHRQKKLPGGRNQRLADQIRKDLAEMIQRELDVGRAGLITLTDVELSADYAHAKVYFTVMGAEPDAAAAALNEKAGWLHSLLFKQLHIHTVPTLRFYHDAQVSRGMVMNDLISRANAPGVRADDVQPAAPMETADPDVRDSIAPAEPDAPDDRG</sequence>
<reference evidence="5" key="1">
    <citation type="journal article" date="2019" name="Int. J. Syst. Evol. Microbiol.">
        <title>The Global Catalogue of Microorganisms (GCM) 10K type strain sequencing project: providing services to taxonomists for standard genome sequencing and annotation.</title>
        <authorList>
            <consortium name="The Broad Institute Genomics Platform"/>
            <consortium name="The Broad Institute Genome Sequencing Center for Infectious Disease"/>
            <person name="Wu L."/>
            <person name="Ma J."/>
        </authorList>
    </citation>
    <scope>NUCLEOTIDE SEQUENCE [LARGE SCALE GENOMIC DNA]</scope>
    <source>
        <strain evidence="5">JCM 17666</strain>
    </source>
</reference>
<dbReference type="HAMAP" id="MF_00003">
    <property type="entry name" value="RbfA"/>
    <property type="match status" value="1"/>
</dbReference>
<dbReference type="InterPro" id="IPR000238">
    <property type="entry name" value="RbfA"/>
</dbReference>
<keyword evidence="1 2" id="KW-0690">Ribosome biogenesis</keyword>